<accession>A0A0W0VTU9</accession>
<gene>
    <name evidence="4" type="primary">bolA</name>
    <name evidence="4" type="ORF">Llan_0730</name>
</gene>
<reference evidence="4 5" key="1">
    <citation type="submission" date="2015-11" db="EMBL/GenBank/DDBJ databases">
        <title>Genomic analysis of 38 Legionella species identifies large and diverse effector repertoires.</title>
        <authorList>
            <person name="Burstein D."/>
            <person name="Amaro F."/>
            <person name="Zusman T."/>
            <person name="Lifshitz Z."/>
            <person name="Cohen O."/>
            <person name="Gilbert J.A."/>
            <person name="Pupko T."/>
            <person name="Shuman H.A."/>
            <person name="Segal G."/>
        </authorList>
    </citation>
    <scope>NUCLEOTIDE SEQUENCE [LARGE SCALE GENOMIC DNA]</scope>
    <source>
        <strain evidence="4 5">ATCC 49751</strain>
    </source>
</reference>
<dbReference type="OrthoDB" id="9801469at2"/>
<dbReference type="PANTHER" id="PTHR46229">
    <property type="entry name" value="BOLA TRANSCRIPTION REGULATOR"/>
    <property type="match status" value="1"/>
</dbReference>
<organism evidence="4 5">
    <name type="scientific">Legionella lansingensis</name>
    <dbReference type="NCBI Taxonomy" id="45067"/>
    <lineage>
        <taxon>Bacteria</taxon>
        <taxon>Pseudomonadati</taxon>
        <taxon>Pseudomonadota</taxon>
        <taxon>Gammaproteobacteria</taxon>
        <taxon>Legionellales</taxon>
        <taxon>Legionellaceae</taxon>
        <taxon>Legionella</taxon>
    </lineage>
</organism>
<evidence type="ECO:0000256" key="1">
    <source>
        <dbReference type="ARBA" id="ARBA00005578"/>
    </source>
</evidence>
<protein>
    <submittedName>
        <fullName evidence="4">Protein BolA</fullName>
    </submittedName>
</protein>
<dbReference type="SUPFAM" id="SSF82657">
    <property type="entry name" value="BolA-like"/>
    <property type="match status" value="1"/>
</dbReference>
<evidence type="ECO:0000313" key="5">
    <source>
        <dbReference type="Proteomes" id="UP000054869"/>
    </source>
</evidence>
<evidence type="ECO:0000256" key="3">
    <source>
        <dbReference type="SAM" id="MobiDB-lite"/>
    </source>
</evidence>
<dbReference type="InterPro" id="IPR002634">
    <property type="entry name" value="BolA"/>
</dbReference>
<dbReference type="PANTHER" id="PTHR46229:SF2">
    <property type="entry name" value="BOLA-LIKE PROTEIN 1"/>
    <property type="match status" value="1"/>
</dbReference>
<dbReference type="RefSeq" id="WP_028372719.1">
    <property type="nucleotide sequence ID" value="NZ_CAAAJD010000006.1"/>
</dbReference>
<dbReference type="AlphaFoldDB" id="A0A0W0VTU9"/>
<dbReference type="Gene3D" id="3.30.300.90">
    <property type="entry name" value="BolA-like"/>
    <property type="match status" value="1"/>
</dbReference>
<dbReference type="PIRSF" id="PIRSF003113">
    <property type="entry name" value="BolA"/>
    <property type="match status" value="1"/>
</dbReference>
<comment type="caution">
    <text evidence="4">The sequence shown here is derived from an EMBL/GenBank/DDBJ whole genome shotgun (WGS) entry which is preliminary data.</text>
</comment>
<feature type="compositionally biased region" description="Polar residues" evidence="3">
    <location>
        <begin position="87"/>
        <end position="96"/>
    </location>
</feature>
<evidence type="ECO:0000256" key="2">
    <source>
        <dbReference type="RuleBase" id="RU003860"/>
    </source>
</evidence>
<name>A0A0W0VTU9_9GAMM</name>
<dbReference type="STRING" id="45067.Llan_0730"/>
<dbReference type="InterPro" id="IPR050961">
    <property type="entry name" value="BolA/IbaG_stress_morph_reg"/>
</dbReference>
<comment type="similarity">
    <text evidence="1 2">Belongs to the BolA/IbaG family.</text>
</comment>
<dbReference type="Proteomes" id="UP000054869">
    <property type="component" value="Unassembled WGS sequence"/>
</dbReference>
<dbReference type="InterPro" id="IPR036065">
    <property type="entry name" value="BolA-like_sf"/>
</dbReference>
<proteinExistence type="inferred from homology"/>
<keyword evidence="5" id="KW-1185">Reference proteome</keyword>
<dbReference type="Pfam" id="PF01722">
    <property type="entry name" value="BolA"/>
    <property type="match status" value="1"/>
</dbReference>
<dbReference type="PATRIC" id="fig|45067.4.peg.759"/>
<dbReference type="EMBL" id="LNYI01000012">
    <property type="protein sequence ID" value="KTD23595.1"/>
    <property type="molecule type" value="Genomic_DNA"/>
</dbReference>
<sequence length="105" mass="11868">MSRQDRIITLINGALDAAHLSVENESSKHHVPLGSETHFKVLVVSDAFKGMTMINRHRKINSLLDDELKTGLHALTLHLYTPEEWQQRNGTTQKSPSCRDGYHHG</sequence>
<feature type="region of interest" description="Disordered" evidence="3">
    <location>
        <begin position="83"/>
        <end position="105"/>
    </location>
</feature>
<dbReference type="eggNOG" id="COG0271">
    <property type="taxonomic scope" value="Bacteria"/>
</dbReference>
<evidence type="ECO:0000313" key="4">
    <source>
        <dbReference type="EMBL" id="KTD23595.1"/>
    </source>
</evidence>